<dbReference type="GeneID" id="7846931"/>
<gene>
    <name evidence="1" type="ORF">TTHERM_00486460</name>
</gene>
<dbReference type="Pfam" id="PF10127">
    <property type="entry name" value="RlaP"/>
    <property type="match status" value="1"/>
</dbReference>
<proteinExistence type="predicted"/>
<dbReference type="AlphaFoldDB" id="I7MCZ3"/>
<dbReference type="InterPro" id="IPR018775">
    <property type="entry name" value="RlaP"/>
</dbReference>
<dbReference type="RefSeq" id="XP_001032858.2">
    <property type="nucleotide sequence ID" value="XM_001032858.2"/>
</dbReference>
<dbReference type="EMBL" id="GG662587">
    <property type="protein sequence ID" value="EAR85195.2"/>
    <property type="molecule type" value="Genomic_DNA"/>
</dbReference>
<dbReference type="KEGG" id="tet:TTHERM_00486460"/>
<dbReference type="OrthoDB" id="10266790at2759"/>
<evidence type="ECO:0000313" key="2">
    <source>
        <dbReference type="Proteomes" id="UP000009168"/>
    </source>
</evidence>
<protein>
    <submittedName>
        <fullName evidence="1">Nucleotidyltransferase</fullName>
    </submittedName>
</protein>
<reference evidence="2" key="1">
    <citation type="journal article" date="2006" name="PLoS Biol.">
        <title>Macronuclear genome sequence of the ciliate Tetrahymena thermophila, a model eukaryote.</title>
        <authorList>
            <person name="Eisen J.A."/>
            <person name="Coyne R.S."/>
            <person name="Wu M."/>
            <person name="Wu D."/>
            <person name="Thiagarajan M."/>
            <person name="Wortman J.R."/>
            <person name="Badger J.H."/>
            <person name="Ren Q."/>
            <person name="Amedeo P."/>
            <person name="Jones K.M."/>
            <person name="Tallon L.J."/>
            <person name="Delcher A.L."/>
            <person name="Salzberg S.L."/>
            <person name="Silva J.C."/>
            <person name="Haas B.J."/>
            <person name="Majoros W.H."/>
            <person name="Farzad M."/>
            <person name="Carlton J.M."/>
            <person name="Smith R.K. Jr."/>
            <person name="Garg J."/>
            <person name="Pearlman R.E."/>
            <person name="Karrer K.M."/>
            <person name="Sun L."/>
            <person name="Manning G."/>
            <person name="Elde N.C."/>
            <person name="Turkewitz A.P."/>
            <person name="Asai D.J."/>
            <person name="Wilkes D.E."/>
            <person name="Wang Y."/>
            <person name="Cai H."/>
            <person name="Collins K."/>
            <person name="Stewart B.A."/>
            <person name="Lee S.R."/>
            <person name="Wilamowska K."/>
            <person name="Weinberg Z."/>
            <person name="Ruzzo W.L."/>
            <person name="Wloga D."/>
            <person name="Gaertig J."/>
            <person name="Frankel J."/>
            <person name="Tsao C.-C."/>
            <person name="Gorovsky M.A."/>
            <person name="Keeling P.J."/>
            <person name="Waller R.F."/>
            <person name="Patron N.J."/>
            <person name="Cherry J.M."/>
            <person name="Stover N.A."/>
            <person name="Krieger C.J."/>
            <person name="del Toro C."/>
            <person name="Ryder H.F."/>
            <person name="Williamson S.C."/>
            <person name="Barbeau R.A."/>
            <person name="Hamilton E.P."/>
            <person name="Orias E."/>
        </authorList>
    </citation>
    <scope>NUCLEOTIDE SEQUENCE [LARGE SCALE GENOMIC DNA]</scope>
    <source>
        <strain evidence="2">SB210</strain>
    </source>
</reference>
<organism evidence="1 2">
    <name type="scientific">Tetrahymena thermophila (strain SB210)</name>
    <dbReference type="NCBI Taxonomy" id="312017"/>
    <lineage>
        <taxon>Eukaryota</taxon>
        <taxon>Sar</taxon>
        <taxon>Alveolata</taxon>
        <taxon>Ciliophora</taxon>
        <taxon>Intramacronucleata</taxon>
        <taxon>Oligohymenophorea</taxon>
        <taxon>Hymenostomatida</taxon>
        <taxon>Tetrahymenina</taxon>
        <taxon>Tetrahymenidae</taxon>
        <taxon>Tetrahymena</taxon>
    </lineage>
</organism>
<dbReference type="Proteomes" id="UP000009168">
    <property type="component" value="Unassembled WGS sequence"/>
</dbReference>
<name>I7MCZ3_TETTS</name>
<keyword evidence="2" id="KW-1185">Reference proteome</keyword>
<accession>I7MCZ3</accession>
<evidence type="ECO:0000313" key="1">
    <source>
        <dbReference type="EMBL" id="EAR85195.2"/>
    </source>
</evidence>
<sequence>MSQNPKMETLTDQTFVRKCIIKFIQDLENKFSIKVIFACEGGSRGWGTHTDDSDYDVRGIYILSEDQYMSVTKSKGIISGFSQKIPETNVLFDYIFIDFRKFLKRNIINEKNQLNFILQSKTWYINKFPEDILSELKIKLPVPLRGIKGHLNDLTKQVKNAQKISPKQALNCFIYGLQLIHIYVFDSFPFYSSQDQIEFLQNQISQNKDNLNIGQQQNVQLERIFEEFKIDLILEKFKQYLELKKHNQQSIPEQDNLIIQNFSQDVMNYKYDIKMQSITSSQLDQIFRKMVSYNEQYEE</sequence>
<dbReference type="InParanoid" id="I7MCZ3"/>